<dbReference type="PANTHER" id="PTHR44858:SF1">
    <property type="entry name" value="UDP-N-ACETYLGLUCOSAMINE--PEPTIDE N-ACETYLGLUCOSAMINYLTRANSFERASE SPINDLY-RELATED"/>
    <property type="match status" value="1"/>
</dbReference>
<evidence type="ECO:0000256" key="1">
    <source>
        <dbReference type="ARBA" id="ARBA00022737"/>
    </source>
</evidence>
<dbReference type="InterPro" id="IPR050498">
    <property type="entry name" value="Ycf3"/>
</dbReference>
<sequence length="418" mass="45457">MSTAFPHPQIMRGLQLKQLGRFADAVTAFKEALAQEPNDAFALHQLAGCQWRIAEARREALQTIDQAIAIEPNGAEHHVLRAFILCALDRPKEALLSTQMALSLDPNDSYAHTAEAQAYLQMENWPLAERSAREALALDADNSGAANQLAQALRLQNKLAENAAHLAGMLARDPEDAFTHANAGWAALQRGEHRAAEVHFREALRLDPDFDYAREGLLSSFRARSPLYRGYLKYCFAMARLNRGARWAVILGFYFGSRVAHYLPGGYIIVALYFLFVLWVWVARPVGNAMLLADRFARFALRPAEKIEAAAVSSCLAIGITGFILNLALNWDSAMLAGVGGVAIAFPLSLVFTNQSVLGRWIFGGISGVTFVATILGVIADAISLASAPLFVGLSLGACVACAACTWLGNIRALYKRG</sequence>
<dbReference type="InterPro" id="IPR019734">
    <property type="entry name" value="TPR_rpt"/>
</dbReference>
<gene>
    <name evidence="5" type="ORF">CfE428DRAFT_4619</name>
</gene>
<evidence type="ECO:0000256" key="4">
    <source>
        <dbReference type="SAM" id="Phobius"/>
    </source>
</evidence>
<dbReference type="SMART" id="SM00028">
    <property type="entry name" value="TPR"/>
    <property type="match status" value="5"/>
</dbReference>
<proteinExistence type="predicted"/>
<dbReference type="STRING" id="497964.CfE428DRAFT_4619"/>
<keyword evidence="1" id="KW-0677">Repeat</keyword>
<dbReference type="EMBL" id="ABVL01000016">
    <property type="protein sequence ID" value="EDY17880.1"/>
    <property type="molecule type" value="Genomic_DNA"/>
</dbReference>
<keyword evidence="4" id="KW-0812">Transmembrane</keyword>
<name>B4D6S9_9BACT</name>
<dbReference type="InterPro" id="IPR011990">
    <property type="entry name" value="TPR-like_helical_dom_sf"/>
</dbReference>
<evidence type="ECO:0000313" key="6">
    <source>
        <dbReference type="Proteomes" id="UP000005824"/>
    </source>
</evidence>
<feature type="repeat" description="TPR" evidence="3">
    <location>
        <begin position="177"/>
        <end position="210"/>
    </location>
</feature>
<feature type="transmembrane region" description="Helical" evidence="4">
    <location>
        <begin position="307"/>
        <end position="329"/>
    </location>
</feature>
<protein>
    <submittedName>
        <fullName evidence="5">TPR repeat-containing protein</fullName>
    </submittedName>
</protein>
<keyword evidence="4" id="KW-1133">Transmembrane helix</keyword>
<dbReference type="Pfam" id="PF13428">
    <property type="entry name" value="TPR_14"/>
    <property type="match status" value="1"/>
</dbReference>
<dbReference type="SUPFAM" id="SSF48452">
    <property type="entry name" value="TPR-like"/>
    <property type="match status" value="1"/>
</dbReference>
<feature type="transmembrane region" description="Helical" evidence="4">
    <location>
        <begin position="335"/>
        <end position="354"/>
    </location>
</feature>
<dbReference type="AlphaFoldDB" id="B4D6S9"/>
<evidence type="ECO:0000256" key="3">
    <source>
        <dbReference type="PROSITE-ProRule" id="PRU00339"/>
    </source>
</evidence>
<dbReference type="Gene3D" id="1.25.40.10">
    <property type="entry name" value="Tetratricopeptide repeat domain"/>
    <property type="match status" value="2"/>
</dbReference>
<feature type="transmembrane region" description="Helical" evidence="4">
    <location>
        <begin position="386"/>
        <end position="409"/>
    </location>
</feature>
<evidence type="ECO:0000256" key="2">
    <source>
        <dbReference type="ARBA" id="ARBA00022803"/>
    </source>
</evidence>
<dbReference type="InParanoid" id="B4D6S9"/>
<dbReference type="PANTHER" id="PTHR44858">
    <property type="entry name" value="TETRATRICOPEPTIDE REPEAT PROTEIN 6"/>
    <property type="match status" value="1"/>
</dbReference>
<feature type="transmembrane region" description="Helical" evidence="4">
    <location>
        <begin position="267"/>
        <end position="286"/>
    </location>
</feature>
<keyword evidence="6" id="KW-1185">Reference proteome</keyword>
<dbReference type="eggNOG" id="COG0457">
    <property type="taxonomic scope" value="Bacteria"/>
</dbReference>
<dbReference type="PROSITE" id="PS50005">
    <property type="entry name" value="TPR"/>
    <property type="match status" value="2"/>
</dbReference>
<dbReference type="Pfam" id="PF13181">
    <property type="entry name" value="TPR_8"/>
    <property type="match status" value="1"/>
</dbReference>
<evidence type="ECO:0000313" key="5">
    <source>
        <dbReference type="EMBL" id="EDY17880.1"/>
    </source>
</evidence>
<reference evidence="5 6" key="1">
    <citation type="journal article" date="2011" name="J. Bacteriol.">
        <title>Genome sequence of Chthoniobacter flavus Ellin428, an aerobic heterotrophic soil bacterium.</title>
        <authorList>
            <person name="Kant R."/>
            <person name="van Passel M.W."/>
            <person name="Palva A."/>
            <person name="Lucas S."/>
            <person name="Lapidus A."/>
            <person name="Glavina Del Rio T."/>
            <person name="Dalin E."/>
            <person name="Tice H."/>
            <person name="Bruce D."/>
            <person name="Goodwin L."/>
            <person name="Pitluck S."/>
            <person name="Larimer F.W."/>
            <person name="Land M.L."/>
            <person name="Hauser L."/>
            <person name="Sangwan P."/>
            <person name="de Vos W.M."/>
            <person name="Janssen P.H."/>
            <person name="Smidt H."/>
        </authorList>
    </citation>
    <scope>NUCLEOTIDE SEQUENCE [LARGE SCALE GENOMIC DNA]</scope>
    <source>
        <strain evidence="5 6">Ellin428</strain>
    </source>
</reference>
<feature type="transmembrane region" description="Helical" evidence="4">
    <location>
        <begin position="361"/>
        <end position="380"/>
    </location>
</feature>
<organism evidence="5 6">
    <name type="scientific">Chthoniobacter flavus Ellin428</name>
    <dbReference type="NCBI Taxonomy" id="497964"/>
    <lineage>
        <taxon>Bacteria</taxon>
        <taxon>Pseudomonadati</taxon>
        <taxon>Verrucomicrobiota</taxon>
        <taxon>Spartobacteria</taxon>
        <taxon>Chthoniobacterales</taxon>
        <taxon>Chthoniobacteraceae</taxon>
        <taxon>Chthoniobacter</taxon>
    </lineage>
</organism>
<dbReference type="Proteomes" id="UP000005824">
    <property type="component" value="Unassembled WGS sequence"/>
</dbReference>
<accession>B4D6S9</accession>
<dbReference type="RefSeq" id="WP_006981940.1">
    <property type="nucleotide sequence ID" value="NZ_ABVL01000016.1"/>
</dbReference>
<dbReference type="Pfam" id="PF13432">
    <property type="entry name" value="TPR_16"/>
    <property type="match status" value="1"/>
</dbReference>
<keyword evidence="4" id="KW-0472">Membrane</keyword>
<comment type="caution">
    <text evidence="5">The sequence shown here is derived from an EMBL/GenBank/DDBJ whole genome shotgun (WGS) entry which is preliminary data.</text>
</comment>
<keyword evidence="2 3" id="KW-0802">TPR repeat</keyword>
<feature type="repeat" description="TPR" evidence="3">
    <location>
        <begin position="6"/>
        <end position="39"/>
    </location>
</feature>